<dbReference type="AlphaFoldDB" id="A0A2V5JID2"/>
<sequence length="132" mass="14370">MLYSLLRPAAGRPRPPPASVSEWFACMYDLLPAKQNPVLPTGTPATLRPYMHSNIQKGVLALPGQDIQFLHGGIDAGQIKLHRPSYTNAILIRLRGSRPPEPCVRCRTGQEGPCPKYRHLPGAFGGACANCK</sequence>
<gene>
    <name evidence="1" type="ORF">BP00DRAFT_21</name>
</gene>
<keyword evidence="2" id="KW-1185">Reference proteome</keyword>
<name>A0A2V5JID2_9EURO</name>
<organism evidence="1 2">
    <name type="scientific">Aspergillus indologenus CBS 114.80</name>
    <dbReference type="NCBI Taxonomy" id="1450541"/>
    <lineage>
        <taxon>Eukaryota</taxon>
        <taxon>Fungi</taxon>
        <taxon>Dikarya</taxon>
        <taxon>Ascomycota</taxon>
        <taxon>Pezizomycotina</taxon>
        <taxon>Eurotiomycetes</taxon>
        <taxon>Eurotiomycetidae</taxon>
        <taxon>Eurotiales</taxon>
        <taxon>Aspergillaceae</taxon>
        <taxon>Aspergillus</taxon>
        <taxon>Aspergillus subgen. Circumdati</taxon>
    </lineage>
</organism>
<evidence type="ECO:0000313" key="2">
    <source>
        <dbReference type="Proteomes" id="UP000248817"/>
    </source>
</evidence>
<dbReference type="Proteomes" id="UP000248817">
    <property type="component" value="Unassembled WGS sequence"/>
</dbReference>
<dbReference type="Pfam" id="PF12511">
    <property type="entry name" value="DUF3716"/>
    <property type="match status" value="1"/>
</dbReference>
<evidence type="ECO:0000313" key="1">
    <source>
        <dbReference type="EMBL" id="PYI36636.1"/>
    </source>
</evidence>
<protein>
    <submittedName>
        <fullName evidence="1">Uncharacterized protein</fullName>
    </submittedName>
</protein>
<reference evidence="1 2" key="1">
    <citation type="submission" date="2018-02" db="EMBL/GenBank/DDBJ databases">
        <title>The genomes of Aspergillus section Nigri reveals drivers in fungal speciation.</title>
        <authorList>
            <consortium name="DOE Joint Genome Institute"/>
            <person name="Vesth T.C."/>
            <person name="Nybo J."/>
            <person name="Theobald S."/>
            <person name="Brandl J."/>
            <person name="Frisvad J.C."/>
            <person name="Nielsen K.F."/>
            <person name="Lyhne E.K."/>
            <person name="Kogle M.E."/>
            <person name="Kuo A."/>
            <person name="Riley R."/>
            <person name="Clum A."/>
            <person name="Nolan M."/>
            <person name="Lipzen A."/>
            <person name="Salamov A."/>
            <person name="Henrissat B."/>
            <person name="Wiebenga A."/>
            <person name="De vries R.P."/>
            <person name="Grigoriev I.V."/>
            <person name="Mortensen U.H."/>
            <person name="Andersen M.R."/>
            <person name="Baker S.E."/>
        </authorList>
    </citation>
    <scope>NUCLEOTIDE SEQUENCE [LARGE SCALE GENOMIC DNA]</scope>
    <source>
        <strain evidence="1 2">CBS 114.80</strain>
    </source>
</reference>
<accession>A0A2V5JID2</accession>
<dbReference type="EMBL" id="KZ825463">
    <property type="protein sequence ID" value="PYI36636.1"/>
    <property type="molecule type" value="Genomic_DNA"/>
</dbReference>
<dbReference type="InterPro" id="IPR022190">
    <property type="entry name" value="DUF3716"/>
</dbReference>
<proteinExistence type="predicted"/>